<name>A0ACD3SRA3_9BURK</name>
<keyword evidence="2" id="KW-1185">Reference proteome</keyword>
<gene>
    <name evidence="1" type="ORF">MW7_007305</name>
</gene>
<sequence length="402" mass="43509">MSQIEKDIETINTSLKQVGDQLKAFAEQSQKEIKNHGAMAEQTKASVDKLLVTQGELLARLQAAEQVVAKLENGGGRLADPQTMGQEFVSAEGFEPFAQRAAGGAKGSFSVPIKAAITSQGTSAGDLIQPQRVGLIQPVQQRLFLRDLLSWGRTTSNSIEYVRETGFTNNANVVSENPTNVKPESDLAFELDTDPVATIAHWVRASRQVLSDVAMLASYIDGRLRYGLKLKEEAQLLKGSGVGLNLNGIYTQASAYVNPGVTVQAETAIDRIRLAMLQVTLAEFDADGIVLSPVDWAAIELTKTDDNAYLFATPRGLATPGLWGRPVVPTKAMDPSDFLVGSFQQGAQGWDREDVTVTVSTEDRDNFVKNMVTILCEERVGLSVYRPESFVKGDFDGLPASA</sequence>
<accession>A0ACD3SRA3</accession>
<evidence type="ECO:0000313" key="2">
    <source>
        <dbReference type="Proteomes" id="UP000004277"/>
    </source>
</evidence>
<comment type="caution">
    <text evidence="1">The sequence shown here is derived from an EMBL/GenBank/DDBJ whole genome shotgun (WGS) entry which is preliminary data.</text>
</comment>
<dbReference type="EMBL" id="AKCV02000015">
    <property type="protein sequence ID" value="TMS58523.1"/>
    <property type="molecule type" value="Genomic_DNA"/>
</dbReference>
<protein>
    <submittedName>
        <fullName evidence="1">Phage major capsid protein</fullName>
    </submittedName>
</protein>
<proteinExistence type="predicted"/>
<dbReference type="Proteomes" id="UP000004277">
    <property type="component" value="Unassembled WGS sequence"/>
</dbReference>
<reference evidence="1" key="1">
    <citation type="submission" date="2019-05" db="EMBL/GenBank/DDBJ databases">
        <title>Revised genome assembly of Burkholderiaceae (previously Ralstonia) sp. PBA.</title>
        <authorList>
            <person name="Gan H.M."/>
        </authorList>
    </citation>
    <scope>NUCLEOTIDE SEQUENCE</scope>
    <source>
        <strain evidence="1">PBA</strain>
    </source>
</reference>
<organism evidence="1 2">
    <name type="scientific">Imbroritus primus</name>
    <dbReference type="NCBI Taxonomy" id="3058603"/>
    <lineage>
        <taxon>Bacteria</taxon>
        <taxon>Pseudomonadati</taxon>
        <taxon>Pseudomonadota</taxon>
        <taxon>Betaproteobacteria</taxon>
        <taxon>Burkholderiales</taxon>
        <taxon>Burkholderiaceae</taxon>
        <taxon>Imbroritus</taxon>
    </lineage>
</organism>
<evidence type="ECO:0000313" key="1">
    <source>
        <dbReference type="EMBL" id="TMS58523.1"/>
    </source>
</evidence>